<reference evidence="3 4" key="1">
    <citation type="submission" date="2016-10" db="EMBL/GenBank/DDBJ databases">
        <authorList>
            <person name="de Groot N.N."/>
        </authorList>
    </citation>
    <scope>NUCLEOTIDE SEQUENCE [LARGE SCALE GENOMIC DNA]</scope>
    <source>
        <strain evidence="3 4">CGMCC 4.2026</strain>
    </source>
</reference>
<dbReference type="RefSeq" id="WP_069464723.1">
    <property type="nucleotide sequence ID" value="NZ_FODD01000020.1"/>
</dbReference>
<dbReference type="PANTHER" id="PTHR46696">
    <property type="entry name" value="P450, PUTATIVE (EUROFUNG)-RELATED"/>
    <property type="match status" value="1"/>
</dbReference>
<feature type="compositionally biased region" description="Low complexity" evidence="2">
    <location>
        <begin position="421"/>
        <end position="440"/>
    </location>
</feature>
<comment type="similarity">
    <text evidence="1">Belongs to the cytochrome P450 family.</text>
</comment>
<dbReference type="PRINTS" id="PR00359">
    <property type="entry name" value="BP450"/>
</dbReference>
<name>A0A1H8MV03_9ACTN</name>
<gene>
    <name evidence="3" type="ORF">SAMN05216267_102011</name>
</gene>
<evidence type="ECO:0000313" key="3">
    <source>
        <dbReference type="EMBL" id="SEO21187.1"/>
    </source>
</evidence>
<dbReference type="GO" id="GO:0016705">
    <property type="term" value="F:oxidoreductase activity, acting on paired donors, with incorporation or reduction of molecular oxygen"/>
    <property type="evidence" value="ECO:0007669"/>
    <property type="project" value="InterPro"/>
</dbReference>
<dbReference type="PANTHER" id="PTHR46696:SF1">
    <property type="entry name" value="CYTOCHROME P450 YJIB-RELATED"/>
    <property type="match status" value="1"/>
</dbReference>
<dbReference type="GO" id="GO:0005506">
    <property type="term" value="F:iron ion binding"/>
    <property type="evidence" value="ECO:0007669"/>
    <property type="project" value="InterPro"/>
</dbReference>
<keyword evidence="4" id="KW-1185">Reference proteome</keyword>
<dbReference type="OrthoDB" id="4133219at2"/>
<dbReference type="STRING" id="310780.SAMN05216267_102011"/>
<dbReference type="GO" id="GO:0004497">
    <property type="term" value="F:monooxygenase activity"/>
    <property type="evidence" value="ECO:0007669"/>
    <property type="project" value="InterPro"/>
</dbReference>
<dbReference type="InterPro" id="IPR017972">
    <property type="entry name" value="Cyt_P450_CS"/>
</dbReference>
<dbReference type="EMBL" id="FODD01000020">
    <property type="protein sequence ID" value="SEO21187.1"/>
    <property type="molecule type" value="Genomic_DNA"/>
</dbReference>
<dbReference type="InterPro" id="IPR036396">
    <property type="entry name" value="Cyt_P450_sf"/>
</dbReference>
<dbReference type="SUPFAM" id="SSF48264">
    <property type="entry name" value="Cytochrome P450"/>
    <property type="match status" value="1"/>
</dbReference>
<organism evidence="3 4">
    <name type="scientific">Actinacidiphila rubida</name>
    <dbReference type="NCBI Taxonomy" id="310780"/>
    <lineage>
        <taxon>Bacteria</taxon>
        <taxon>Bacillati</taxon>
        <taxon>Actinomycetota</taxon>
        <taxon>Actinomycetes</taxon>
        <taxon>Kitasatosporales</taxon>
        <taxon>Streptomycetaceae</taxon>
        <taxon>Actinacidiphila</taxon>
    </lineage>
</organism>
<proteinExistence type="inferred from homology"/>
<dbReference type="PROSITE" id="PS00086">
    <property type="entry name" value="CYTOCHROME_P450"/>
    <property type="match status" value="1"/>
</dbReference>
<evidence type="ECO:0000313" key="4">
    <source>
        <dbReference type="Proteomes" id="UP000181951"/>
    </source>
</evidence>
<dbReference type="GO" id="GO:0020037">
    <property type="term" value="F:heme binding"/>
    <property type="evidence" value="ECO:0007669"/>
    <property type="project" value="InterPro"/>
</dbReference>
<dbReference type="Gene3D" id="1.10.630.10">
    <property type="entry name" value="Cytochrome P450"/>
    <property type="match status" value="1"/>
</dbReference>
<dbReference type="Proteomes" id="UP000181951">
    <property type="component" value="Unassembled WGS sequence"/>
</dbReference>
<dbReference type="AlphaFoldDB" id="A0A1H8MV03"/>
<accession>A0A1H8MV03</accession>
<feature type="region of interest" description="Disordered" evidence="2">
    <location>
        <begin position="421"/>
        <end position="445"/>
    </location>
</feature>
<evidence type="ECO:0000256" key="2">
    <source>
        <dbReference type="SAM" id="MobiDB-lite"/>
    </source>
</evidence>
<sequence>MEHHADIGGPPPGGPAQENVKLYGQAFGADPEAHYNYLRTFGPTAPVDIAEGVEATLVTNYQVALAILKDSATFPRDSRNWAALQEGRIPADSPALPMMGWRPNALFADGAAHARLRAAVTGSLEAIDVQLLARQTQQAAEYLISQFSSPVGHAELVQEYAGPLPLLVFGTLFGCPPELGDRIITGITGIFTGTPGADQLLGGSLLELIALKRRHPGEDVTSHLLTHQAGLTDEEAMHQLVTMLSGGTAPLAAAISTCIALMLGDDKYAMGRLSVEDAVSEVLWNYAPIANYAGHYPVMDVKVGDRVLRANDPVLISFAAANTDPNERRDFNGQAHLAFGAGPHACPAKDPAWVIAVKAVETLLNRLPDVELRCEFSALAWNQEPWTRSLVTLPVRFTKPAPLPRRADGTAGAVPAAAPAVEAAAPVPSAPSAASPSAQEAPRRRKGMFSRLVEWINGE</sequence>
<evidence type="ECO:0000256" key="1">
    <source>
        <dbReference type="ARBA" id="ARBA00010617"/>
    </source>
</evidence>
<protein>
    <submittedName>
        <fullName evidence="3">Cytochrome P450</fullName>
    </submittedName>
</protein>
<dbReference type="InterPro" id="IPR002397">
    <property type="entry name" value="Cyt_P450_B"/>
</dbReference>